<dbReference type="GO" id="GO:0003677">
    <property type="term" value="F:DNA binding"/>
    <property type="evidence" value="ECO:0007669"/>
    <property type="project" value="UniProtKB-KW"/>
</dbReference>
<reference evidence="7" key="1">
    <citation type="submission" date="2022-05" db="EMBL/GenBank/DDBJ databases">
        <title>Novel bacterial taxa in a minimal lignocellulolytic consortium and its capacity to transform plastics disclosed by genome-resolved metagenomics.</title>
        <authorList>
            <person name="Rodriguez C.A.D."/>
            <person name="Diaz-Garcia L."/>
            <person name="Herrera K."/>
            <person name="Tarazona N.A."/>
            <person name="Sproer C."/>
            <person name="Overmann J."/>
            <person name="Jimenez D.J."/>
        </authorList>
    </citation>
    <scope>NUCLEOTIDE SEQUENCE</scope>
    <source>
        <strain evidence="7">MAG5</strain>
    </source>
</reference>
<dbReference type="GO" id="GO:0006310">
    <property type="term" value="P:DNA recombination"/>
    <property type="evidence" value="ECO:0007669"/>
    <property type="project" value="TreeGrafter"/>
</dbReference>
<accession>A0A9J6ZIY2</accession>
<dbReference type="AlphaFoldDB" id="A0A9J6ZIY2"/>
<keyword evidence="1" id="KW-0547">Nucleotide-binding</keyword>
<keyword evidence="7" id="KW-0378">Hydrolase</keyword>
<sequence length="671" mass="77096">MYANLMIWTGSVEYKLLLLPYEKRNQFWAEDWICYLDGGCIYSVISQPIALAFGDYVVREWMSRKRSYKSLHLARAAVDRMLKCEIKVHWTDGSVEAGSSQSLANVSTLAALQLAKLMRGRQLLYSELQSLISEQGHVEELQDWHNALRKCIVEGSILVRSSVQLQHLRSRQSKYCCLRCYERRLEQTSSICIYCGEDCFYCKECIVMGRSRTCGLLLIGRYESHLLGVGGQYNAIHPSRIVQLNRYHLSPAQQRATKAALSYIYLQNKRYVEEQEGHGARVCSKREKHRKSSNVLTEDREHKSERKNHSSTTILQRVDNILEKLLGNKLQQLLTWRQRYNRNFLIWAVTGAGKTEMIFPLIEYITKQGGKVLLATPRRDVVLELDPRLRKAFPELSIVTLYGGSSQRWQEGQLIVATTHQLMRFQRAFELVIIDELDAFPYHGDPRLYRVATQCSTLGGIRILLSATLPRQLQQAMNAKLLSYVLLPVRYHRHPLPVPTMLTTPSVAQQLQKSNIPTNLLTAMKQSIERGAQLFVFVQRISEAQPYVALLQRYFQDIVIGATSSKDESRTEKVSSFRQRHIRILVTTTILERGVTIPQSDVYICDADGSLFDEASLVQMAGRAGRSADDPKGKVYFAAKHRNDAQLRAVKQIERMNKQAKKEHYLLEQYW</sequence>
<dbReference type="Gene3D" id="3.40.50.300">
    <property type="entry name" value="P-loop containing nucleotide triphosphate hydrolases"/>
    <property type="match status" value="2"/>
</dbReference>
<dbReference type="SUPFAM" id="SSF52540">
    <property type="entry name" value="P-loop containing nucleoside triphosphate hydrolases"/>
    <property type="match status" value="1"/>
</dbReference>
<dbReference type="PROSITE" id="PS51194">
    <property type="entry name" value="HELICASE_CTER"/>
    <property type="match status" value="1"/>
</dbReference>
<dbReference type="PROSITE" id="PS51192">
    <property type="entry name" value="HELICASE_ATP_BIND_1"/>
    <property type="match status" value="1"/>
</dbReference>
<dbReference type="InterPro" id="IPR001650">
    <property type="entry name" value="Helicase_C-like"/>
</dbReference>
<evidence type="ECO:0000256" key="2">
    <source>
        <dbReference type="ARBA" id="ARBA00022840"/>
    </source>
</evidence>
<dbReference type="SMART" id="SM00487">
    <property type="entry name" value="DEXDc"/>
    <property type="match status" value="1"/>
</dbReference>
<dbReference type="GO" id="GO:0006302">
    <property type="term" value="P:double-strand break repair"/>
    <property type="evidence" value="ECO:0007669"/>
    <property type="project" value="TreeGrafter"/>
</dbReference>
<keyword evidence="2" id="KW-0067">ATP-binding</keyword>
<organism evidence="7 8">
    <name type="scientific">Candidatus Pristimantibacillus lignocellulolyticus</name>
    <dbReference type="NCBI Taxonomy" id="2994561"/>
    <lineage>
        <taxon>Bacteria</taxon>
        <taxon>Bacillati</taxon>
        <taxon>Bacillota</taxon>
        <taxon>Bacilli</taxon>
        <taxon>Bacillales</taxon>
        <taxon>Paenibacillaceae</taxon>
        <taxon>Candidatus Pristimantibacillus</taxon>
    </lineage>
</organism>
<evidence type="ECO:0000313" key="7">
    <source>
        <dbReference type="EMBL" id="URN96086.1"/>
    </source>
</evidence>
<dbReference type="InterPro" id="IPR027417">
    <property type="entry name" value="P-loop_NTPase"/>
</dbReference>
<evidence type="ECO:0000259" key="6">
    <source>
        <dbReference type="PROSITE" id="PS51194"/>
    </source>
</evidence>
<feature type="region of interest" description="Disordered" evidence="4">
    <location>
        <begin position="282"/>
        <end position="311"/>
    </location>
</feature>
<name>A0A9J6ZIY2_9BACL</name>
<dbReference type="GO" id="GO:0006270">
    <property type="term" value="P:DNA replication initiation"/>
    <property type="evidence" value="ECO:0007669"/>
    <property type="project" value="TreeGrafter"/>
</dbReference>
<dbReference type="PANTHER" id="PTHR30580">
    <property type="entry name" value="PRIMOSOMAL PROTEIN N"/>
    <property type="match status" value="1"/>
</dbReference>
<proteinExistence type="predicted"/>
<dbReference type="Pfam" id="PF00270">
    <property type="entry name" value="DEAD"/>
    <property type="match status" value="1"/>
</dbReference>
<dbReference type="GO" id="GO:0005524">
    <property type="term" value="F:ATP binding"/>
    <property type="evidence" value="ECO:0007669"/>
    <property type="project" value="UniProtKB-KW"/>
</dbReference>
<evidence type="ECO:0000256" key="4">
    <source>
        <dbReference type="SAM" id="MobiDB-lite"/>
    </source>
</evidence>
<dbReference type="PANTHER" id="PTHR30580:SF1">
    <property type="entry name" value="COMF OPERON PROTEIN 1"/>
    <property type="match status" value="1"/>
</dbReference>
<dbReference type="Proteomes" id="UP001056756">
    <property type="component" value="Chromosome"/>
</dbReference>
<dbReference type="Pfam" id="PF00271">
    <property type="entry name" value="Helicase_C"/>
    <property type="match status" value="1"/>
</dbReference>
<dbReference type="GO" id="GO:0043138">
    <property type="term" value="F:3'-5' DNA helicase activity"/>
    <property type="evidence" value="ECO:0007669"/>
    <property type="project" value="TreeGrafter"/>
</dbReference>
<feature type="domain" description="Helicase C-terminal" evidence="6">
    <location>
        <begin position="515"/>
        <end position="671"/>
    </location>
</feature>
<dbReference type="InterPro" id="IPR014001">
    <property type="entry name" value="Helicase_ATP-bd"/>
</dbReference>
<keyword evidence="7" id="KW-0347">Helicase</keyword>
<evidence type="ECO:0000256" key="3">
    <source>
        <dbReference type="ARBA" id="ARBA00023125"/>
    </source>
</evidence>
<keyword evidence="3" id="KW-0238">DNA-binding</keyword>
<feature type="compositionally biased region" description="Basic and acidic residues" evidence="4">
    <location>
        <begin position="297"/>
        <end position="308"/>
    </location>
</feature>
<feature type="domain" description="Helicase ATP-binding" evidence="5">
    <location>
        <begin position="335"/>
        <end position="487"/>
    </location>
</feature>
<dbReference type="KEGG" id="plig:NAG76_07615"/>
<dbReference type="SMART" id="SM00490">
    <property type="entry name" value="HELICc"/>
    <property type="match status" value="1"/>
</dbReference>
<evidence type="ECO:0000256" key="1">
    <source>
        <dbReference type="ARBA" id="ARBA00022741"/>
    </source>
</evidence>
<dbReference type="InterPro" id="IPR011545">
    <property type="entry name" value="DEAD/DEAH_box_helicase_dom"/>
</dbReference>
<evidence type="ECO:0000259" key="5">
    <source>
        <dbReference type="PROSITE" id="PS51192"/>
    </source>
</evidence>
<dbReference type="EMBL" id="CP097899">
    <property type="protein sequence ID" value="URN96086.1"/>
    <property type="molecule type" value="Genomic_DNA"/>
</dbReference>
<protein>
    <submittedName>
        <fullName evidence="7">DEAD/DEAH box helicase</fullName>
    </submittedName>
</protein>
<gene>
    <name evidence="7" type="ORF">NAG76_07615</name>
</gene>
<evidence type="ECO:0000313" key="8">
    <source>
        <dbReference type="Proteomes" id="UP001056756"/>
    </source>
</evidence>